<dbReference type="AlphaFoldDB" id="A0AAV3Y2R6"/>
<name>A0AAV3Y2R6_9GAST</name>
<accession>A0AAV3Y2R6</accession>
<feature type="non-terminal residue" evidence="2">
    <location>
        <position position="90"/>
    </location>
</feature>
<evidence type="ECO:0000313" key="2">
    <source>
        <dbReference type="EMBL" id="GFN76518.1"/>
    </source>
</evidence>
<proteinExistence type="predicted"/>
<dbReference type="EMBL" id="BLXT01000399">
    <property type="protein sequence ID" value="GFN76518.1"/>
    <property type="molecule type" value="Genomic_DNA"/>
</dbReference>
<protein>
    <submittedName>
        <fullName evidence="2">Uncharacterized protein</fullName>
    </submittedName>
</protein>
<gene>
    <name evidence="2" type="ORF">PoB_000302400</name>
</gene>
<feature type="compositionally biased region" description="Acidic residues" evidence="1">
    <location>
        <begin position="1"/>
        <end position="20"/>
    </location>
</feature>
<comment type="caution">
    <text evidence="2">The sequence shown here is derived from an EMBL/GenBank/DDBJ whole genome shotgun (WGS) entry which is preliminary data.</text>
</comment>
<keyword evidence="3" id="KW-1185">Reference proteome</keyword>
<evidence type="ECO:0000313" key="3">
    <source>
        <dbReference type="Proteomes" id="UP000735302"/>
    </source>
</evidence>
<feature type="region of interest" description="Disordered" evidence="1">
    <location>
        <begin position="1"/>
        <end position="30"/>
    </location>
</feature>
<reference evidence="2 3" key="1">
    <citation type="journal article" date="2021" name="Elife">
        <title>Chloroplast acquisition without the gene transfer in kleptoplastic sea slugs, Plakobranchus ocellatus.</title>
        <authorList>
            <person name="Maeda T."/>
            <person name="Takahashi S."/>
            <person name="Yoshida T."/>
            <person name="Shimamura S."/>
            <person name="Takaki Y."/>
            <person name="Nagai Y."/>
            <person name="Toyoda A."/>
            <person name="Suzuki Y."/>
            <person name="Arimoto A."/>
            <person name="Ishii H."/>
            <person name="Satoh N."/>
            <person name="Nishiyama T."/>
            <person name="Hasebe M."/>
            <person name="Maruyama T."/>
            <person name="Minagawa J."/>
            <person name="Obokata J."/>
            <person name="Shigenobu S."/>
        </authorList>
    </citation>
    <scope>NUCLEOTIDE SEQUENCE [LARGE SCALE GENOMIC DNA]</scope>
</reference>
<organism evidence="2 3">
    <name type="scientific">Plakobranchus ocellatus</name>
    <dbReference type="NCBI Taxonomy" id="259542"/>
    <lineage>
        <taxon>Eukaryota</taxon>
        <taxon>Metazoa</taxon>
        <taxon>Spiralia</taxon>
        <taxon>Lophotrochozoa</taxon>
        <taxon>Mollusca</taxon>
        <taxon>Gastropoda</taxon>
        <taxon>Heterobranchia</taxon>
        <taxon>Euthyneura</taxon>
        <taxon>Panpulmonata</taxon>
        <taxon>Sacoglossa</taxon>
        <taxon>Placobranchoidea</taxon>
        <taxon>Plakobranchidae</taxon>
        <taxon>Plakobranchus</taxon>
    </lineage>
</organism>
<evidence type="ECO:0000256" key="1">
    <source>
        <dbReference type="SAM" id="MobiDB-lite"/>
    </source>
</evidence>
<sequence>MGVEGEEEKNEEKEEEEEEDERRKRRKMSAINANEDIQIAIDSMAGNFQERFEAFVSALKSSVSSSSRAQAEKVFLSAIPALSYKFPDPT</sequence>
<dbReference type="Proteomes" id="UP000735302">
    <property type="component" value="Unassembled WGS sequence"/>
</dbReference>